<evidence type="ECO:0000256" key="1">
    <source>
        <dbReference type="ARBA" id="ARBA00004127"/>
    </source>
</evidence>
<feature type="transmembrane region" description="Helical" evidence="7">
    <location>
        <begin position="167"/>
        <end position="190"/>
    </location>
</feature>
<feature type="transmembrane region" description="Helical" evidence="7">
    <location>
        <begin position="136"/>
        <end position="155"/>
    </location>
</feature>
<dbReference type="SUPFAM" id="SSF103473">
    <property type="entry name" value="MFS general substrate transporter"/>
    <property type="match status" value="1"/>
</dbReference>
<dbReference type="PRINTS" id="PR01315">
    <property type="entry name" value="BATTENIN"/>
</dbReference>
<dbReference type="Proteomes" id="UP001431209">
    <property type="component" value="Unassembled WGS sequence"/>
</dbReference>
<dbReference type="Pfam" id="PF02487">
    <property type="entry name" value="CLN3"/>
    <property type="match status" value="2"/>
</dbReference>
<accession>A0AAW2YY94</accession>
<evidence type="ECO:0000256" key="6">
    <source>
        <dbReference type="ARBA" id="ARBA00023136"/>
    </source>
</evidence>
<gene>
    <name evidence="9" type="ORF">AKO1_012364</name>
</gene>
<feature type="region of interest" description="Disordered" evidence="8">
    <location>
        <begin position="1"/>
        <end position="21"/>
    </location>
</feature>
<dbReference type="InterPro" id="IPR036259">
    <property type="entry name" value="MFS_trans_sf"/>
</dbReference>
<evidence type="ECO:0000256" key="7">
    <source>
        <dbReference type="RuleBase" id="RU361113"/>
    </source>
</evidence>
<protein>
    <submittedName>
        <fullName evidence="9">Battenin</fullName>
    </submittedName>
</protein>
<feature type="transmembrane region" description="Helical" evidence="7">
    <location>
        <begin position="354"/>
        <end position="375"/>
    </location>
</feature>
<name>A0AAW2YY94_9EUKA</name>
<feature type="transmembrane region" description="Helical" evidence="7">
    <location>
        <begin position="329"/>
        <end position="347"/>
    </location>
</feature>
<dbReference type="PANTHER" id="PTHR10981:SF0">
    <property type="entry name" value="BATTENIN"/>
    <property type="match status" value="1"/>
</dbReference>
<dbReference type="PANTHER" id="PTHR10981">
    <property type="entry name" value="BATTENIN"/>
    <property type="match status" value="1"/>
</dbReference>
<evidence type="ECO:0000313" key="9">
    <source>
        <dbReference type="EMBL" id="KAL0481740.1"/>
    </source>
</evidence>
<feature type="transmembrane region" description="Helical" evidence="7">
    <location>
        <begin position="231"/>
        <end position="252"/>
    </location>
</feature>
<evidence type="ECO:0000256" key="2">
    <source>
        <dbReference type="ARBA" id="ARBA00007467"/>
    </source>
</evidence>
<proteinExistence type="inferred from homology"/>
<feature type="transmembrane region" description="Helical" evidence="7">
    <location>
        <begin position="78"/>
        <end position="97"/>
    </location>
</feature>
<dbReference type="Gene3D" id="1.20.1250.20">
    <property type="entry name" value="MFS general substrate transporter like domains"/>
    <property type="match status" value="1"/>
</dbReference>
<organism evidence="9 10">
    <name type="scientific">Acrasis kona</name>
    <dbReference type="NCBI Taxonomy" id="1008807"/>
    <lineage>
        <taxon>Eukaryota</taxon>
        <taxon>Discoba</taxon>
        <taxon>Heterolobosea</taxon>
        <taxon>Tetramitia</taxon>
        <taxon>Eutetramitia</taxon>
        <taxon>Acrasidae</taxon>
        <taxon>Acrasis</taxon>
    </lineage>
</organism>
<sequence length="453" mass="49468">MKETRPLVKSPSESLDEYPYYQSNTPTSGDAVAKEKHFVVDPSLSLQTYPYENSPIDINGSDTKNIGNNSGKANKRDLVGFFLCGLLNNFGYVLFLTAASDLAKDQNGLVLFCEIVPSLLLQLIAPFFMHLIPYSLRIITVFVLGVSSLMIVAWADALHGVPAQGILAIKLMGVVFSSVGCGGGEITFLAMSSYYHKDAVSAWSSGTGGAGIFGGVCYAVLSTFGWSTRTKLMLCTPLFIVMLLSAFLVLTGKHNQNGFCSRGGGVIKQEGSITPTSPASTKLKIMYIPQLFKYMVPLFVVYYAEYVILSGVLPTVVFRRGFVDAKSNYYVYTLAYQVGVFVSRSSVNIYPIKRLWLPAVIQCGLCAFVLLDAFFRFIPAIAFVVPVIFVVGLLGGGTYVNAFYLMSQQMPSQYKEFGMGLVSVANSIGISLSSVTSIFLQPWLLSHQHKKFI</sequence>
<keyword evidence="4 7" id="KW-0812">Transmembrane</keyword>
<dbReference type="GO" id="GO:0051453">
    <property type="term" value="P:regulation of intracellular pH"/>
    <property type="evidence" value="ECO:0007669"/>
    <property type="project" value="TreeGrafter"/>
</dbReference>
<comment type="subcellular location">
    <subcellularLocation>
        <location evidence="1">Endomembrane system</location>
        <topology evidence="1">Multi-pass membrane protein</topology>
    </subcellularLocation>
</comment>
<feature type="transmembrane region" description="Helical" evidence="7">
    <location>
        <begin position="291"/>
        <end position="309"/>
    </location>
</feature>
<feature type="transmembrane region" description="Helical" evidence="7">
    <location>
        <begin position="417"/>
        <end position="440"/>
    </location>
</feature>
<evidence type="ECO:0000256" key="5">
    <source>
        <dbReference type="ARBA" id="ARBA00022989"/>
    </source>
</evidence>
<dbReference type="EMBL" id="JAOPGA020000789">
    <property type="protein sequence ID" value="KAL0481740.1"/>
    <property type="molecule type" value="Genomic_DNA"/>
</dbReference>
<evidence type="ECO:0000256" key="4">
    <source>
        <dbReference type="ARBA" id="ARBA00022692"/>
    </source>
</evidence>
<keyword evidence="5 7" id="KW-1133">Transmembrane helix</keyword>
<dbReference type="GO" id="GO:0005773">
    <property type="term" value="C:vacuole"/>
    <property type="evidence" value="ECO:0007669"/>
    <property type="project" value="TreeGrafter"/>
</dbReference>
<dbReference type="GO" id="GO:0012505">
    <property type="term" value="C:endomembrane system"/>
    <property type="evidence" value="ECO:0007669"/>
    <property type="project" value="UniProtKB-SubCell"/>
</dbReference>
<keyword evidence="10" id="KW-1185">Reference proteome</keyword>
<keyword evidence="6 7" id="KW-0472">Membrane</keyword>
<dbReference type="GO" id="GO:0016020">
    <property type="term" value="C:membrane"/>
    <property type="evidence" value="ECO:0007669"/>
    <property type="project" value="UniProtKB-UniRule"/>
</dbReference>
<dbReference type="InterPro" id="IPR003492">
    <property type="entry name" value="Battenin_disease_Cln3"/>
</dbReference>
<evidence type="ECO:0000256" key="3">
    <source>
        <dbReference type="ARBA" id="ARBA00022448"/>
    </source>
</evidence>
<comment type="similarity">
    <text evidence="2 7">Belongs to the battenin family.</text>
</comment>
<evidence type="ECO:0000313" key="10">
    <source>
        <dbReference type="Proteomes" id="UP001431209"/>
    </source>
</evidence>
<evidence type="ECO:0000256" key="8">
    <source>
        <dbReference type="SAM" id="MobiDB-lite"/>
    </source>
</evidence>
<comment type="caution">
    <text evidence="9">The sequence shown here is derived from an EMBL/GenBank/DDBJ whole genome shotgun (WGS) entry which is preliminary data.</text>
</comment>
<feature type="transmembrane region" description="Helical" evidence="7">
    <location>
        <begin position="109"/>
        <end position="129"/>
    </location>
</feature>
<feature type="transmembrane region" description="Helical" evidence="7">
    <location>
        <begin position="381"/>
        <end position="405"/>
    </location>
</feature>
<feature type="transmembrane region" description="Helical" evidence="7">
    <location>
        <begin position="202"/>
        <end position="225"/>
    </location>
</feature>
<reference evidence="9 10" key="1">
    <citation type="submission" date="2024-03" db="EMBL/GenBank/DDBJ databases">
        <title>The Acrasis kona genome and developmental transcriptomes reveal deep origins of eukaryotic multicellular pathways.</title>
        <authorList>
            <person name="Sheikh S."/>
            <person name="Fu C.-J."/>
            <person name="Brown M.W."/>
            <person name="Baldauf S.L."/>
        </authorList>
    </citation>
    <scope>NUCLEOTIDE SEQUENCE [LARGE SCALE GENOMIC DNA]</scope>
    <source>
        <strain evidence="9 10">ATCC MYA-3509</strain>
    </source>
</reference>
<keyword evidence="3" id="KW-0813">Transport</keyword>
<dbReference type="AlphaFoldDB" id="A0AAW2YY94"/>